<dbReference type="AlphaFoldDB" id="A0A176VW62"/>
<protein>
    <submittedName>
        <fullName evidence="1">Uncharacterized protein</fullName>
    </submittedName>
</protein>
<dbReference type="SUPFAM" id="SSF52047">
    <property type="entry name" value="RNI-like"/>
    <property type="match status" value="1"/>
</dbReference>
<sequence length="439" mass="48074">MDSADEEPELPSAIQDLVRRLEGQGWQKQVRLRVLEAIGRCSTLEIVDVNYICGGDILMLTASEWELVLGGFRSSTVLQKIIVEGLFFVVTMVRVDVPPLVHVGMGSKNGAIVRVDVPPLVHVGTGSENGAIVRVDVPPLVHVGTGSENGAIVRVDVPPLVHVATGSENGTIVRVEVPPLVHVATGSENGARDRRAELESLCLQLGRILNSSTVTELIVYNVGLCTRCFQNLASGVNCESKLQSLELELEAVREGSSKVKHVAHMITSAPLLKTLSLHGNYEDMQDEAVGILSQALIQSSSLKELVLDRVNLGGLLLLKVLAGDDRNGSIERLRLFETVGLGGCLSEILISSPSLNEVDLYRLWMSREEWHQLGEVIRDNAIATTILVKFDFHYNDWKSLEAPARYASSYVKDPPVKLEVHTREPGLDFLLRIEVTHTR</sequence>
<evidence type="ECO:0000313" key="2">
    <source>
        <dbReference type="Proteomes" id="UP000077202"/>
    </source>
</evidence>
<name>A0A176VW62_MARPO</name>
<gene>
    <name evidence="1" type="ORF">AXG93_1939s1010</name>
</gene>
<comment type="caution">
    <text evidence="1">The sequence shown here is derived from an EMBL/GenBank/DDBJ whole genome shotgun (WGS) entry which is preliminary data.</text>
</comment>
<proteinExistence type="predicted"/>
<dbReference type="Proteomes" id="UP000077202">
    <property type="component" value="Unassembled WGS sequence"/>
</dbReference>
<dbReference type="PANTHER" id="PTHR47679:SF1">
    <property type="entry name" value="PROTEIN TORNADO 1"/>
    <property type="match status" value="1"/>
</dbReference>
<evidence type="ECO:0000313" key="1">
    <source>
        <dbReference type="EMBL" id="OAE25044.1"/>
    </source>
</evidence>
<organism evidence="1 2">
    <name type="scientific">Marchantia polymorpha subsp. ruderalis</name>
    <dbReference type="NCBI Taxonomy" id="1480154"/>
    <lineage>
        <taxon>Eukaryota</taxon>
        <taxon>Viridiplantae</taxon>
        <taxon>Streptophyta</taxon>
        <taxon>Embryophyta</taxon>
        <taxon>Marchantiophyta</taxon>
        <taxon>Marchantiopsida</taxon>
        <taxon>Marchantiidae</taxon>
        <taxon>Marchantiales</taxon>
        <taxon>Marchantiaceae</taxon>
        <taxon>Marchantia</taxon>
    </lineage>
</organism>
<keyword evidence="2" id="KW-1185">Reference proteome</keyword>
<dbReference type="InterPro" id="IPR032675">
    <property type="entry name" value="LRR_dom_sf"/>
</dbReference>
<dbReference type="EMBL" id="LVLJ01002417">
    <property type="protein sequence ID" value="OAE25044.1"/>
    <property type="molecule type" value="Genomic_DNA"/>
</dbReference>
<reference evidence="1" key="1">
    <citation type="submission" date="2016-03" db="EMBL/GenBank/DDBJ databases">
        <title>Mechanisms controlling the formation of the plant cell surface in tip-growing cells are functionally conserved among land plants.</title>
        <authorList>
            <person name="Honkanen S."/>
            <person name="Jones V.A."/>
            <person name="Morieri G."/>
            <person name="Champion C."/>
            <person name="Hetherington A.J."/>
            <person name="Kelly S."/>
            <person name="Saint-Marcoux D."/>
            <person name="Proust H."/>
            <person name="Prescott H."/>
            <person name="Dolan L."/>
        </authorList>
    </citation>
    <scope>NUCLEOTIDE SEQUENCE [LARGE SCALE GENOMIC DNA]</scope>
    <source>
        <tissue evidence="1">Whole gametophyte</tissue>
    </source>
</reference>
<dbReference type="Gene3D" id="3.80.10.10">
    <property type="entry name" value="Ribonuclease Inhibitor"/>
    <property type="match status" value="1"/>
</dbReference>
<dbReference type="PANTHER" id="PTHR47679">
    <property type="entry name" value="PROTEIN TORNADO 1"/>
    <property type="match status" value="1"/>
</dbReference>
<accession>A0A176VW62</accession>